<dbReference type="OrthoDB" id="409543at2759"/>
<feature type="transmembrane region" description="Helical" evidence="11">
    <location>
        <begin position="6"/>
        <end position="24"/>
    </location>
</feature>
<feature type="domain" description="Alpha 1,4-glycosyltransferase" evidence="13">
    <location>
        <begin position="508"/>
        <end position="634"/>
    </location>
</feature>
<evidence type="ECO:0000256" key="2">
    <source>
        <dbReference type="ARBA" id="ARBA00004922"/>
    </source>
</evidence>
<dbReference type="Pfam" id="PF04572">
    <property type="entry name" value="Gb3_synth"/>
    <property type="match status" value="1"/>
</dbReference>
<evidence type="ECO:0000256" key="9">
    <source>
        <dbReference type="ARBA" id="ARBA00023136"/>
    </source>
</evidence>
<feature type="transmembrane region" description="Helical" evidence="11">
    <location>
        <begin position="313"/>
        <end position="333"/>
    </location>
</feature>
<evidence type="ECO:0000256" key="7">
    <source>
        <dbReference type="ARBA" id="ARBA00022968"/>
    </source>
</evidence>
<dbReference type="Pfam" id="PF04488">
    <property type="entry name" value="Gly_transf_sug"/>
    <property type="match status" value="1"/>
</dbReference>
<comment type="caution">
    <text evidence="15">The sequence shown here is derived from an EMBL/GenBank/DDBJ whole genome shotgun (WGS) entry which is preliminary data.</text>
</comment>
<gene>
    <name evidence="15" type="ORF">APZ42_017404</name>
</gene>
<dbReference type="Pfam" id="PF02709">
    <property type="entry name" value="Glyco_transf_7C"/>
    <property type="match status" value="1"/>
</dbReference>
<evidence type="ECO:0000256" key="10">
    <source>
        <dbReference type="ARBA" id="ARBA00023180"/>
    </source>
</evidence>
<dbReference type="InterPro" id="IPR007577">
    <property type="entry name" value="GlycoTrfase_DXD_sugar-bd_CS"/>
</dbReference>
<dbReference type="CDD" id="cd00899">
    <property type="entry name" value="b4GalT"/>
    <property type="match status" value="1"/>
</dbReference>
<keyword evidence="9 11" id="KW-0472">Membrane</keyword>
<keyword evidence="8 11" id="KW-1133">Transmembrane helix</keyword>
<protein>
    <submittedName>
        <fullName evidence="15">Beta-4-galactosyltransferase 7</fullName>
    </submittedName>
</protein>
<dbReference type="InterPro" id="IPR027791">
    <property type="entry name" value="Galactosyl_T_C"/>
</dbReference>
<dbReference type="GO" id="GO:0005975">
    <property type="term" value="P:carbohydrate metabolic process"/>
    <property type="evidence" value="ECO:0007669"/>
    <property type="project" value="InterPro"/>
</dbReference>
<dbReference type="InterPro" id="IPR003859">
    <property type="entry name" value="Galactosyl_T"/>
</dbReference>
<keyword evidence="6 11" id="KW-0812">Transmembrane</keyword>
<dbReference type="Gene3D" id="3.90.550.20">
    <property type="match status" value="1"/>
</dbReference>
<dbReference type="SUPFAM" id="SSF53448">
    <property type="entry name" value="Nucleotide-diphospho-sugar transferases"/>
    <property type="match status" value="2"/>
</dbReference>
<dbReference type="STRING" id="35525.A0A164ZUU9"/>
<dbReference type="InterPro" id="IPR029044">
    <property type="entry name" value="Nucleotide-diphossugar_trans"/>
</dbReference>
<dbReference type="AlphaFoldDB" id="A0A164ZUU9"/>
<evidence type="ECO:0000313" key="16">
    <source>
        <dbReference type="Proteomes" id="UP000076858"/>
    </source>
</evidence>
<dbReference type="InterPro" id="IPR027995">
    <property type="entry name" value="Galactosyl_T_N"/>
</dbReference>
<sequence>MAFRSRFQHLIFICLLWTILTISFHNSGVSRLIQIKESQSCPLTSPLLIGWTNISNWMEDCDKQKLVELGGSYKPVDCNPNQAIAIVVPYRNRDHQLNIFLCYIHPFLQRQQLDYTIFVVEQTGRSAFNRGMLLNVGFIEALRRRSFDCFIFHDVDLLPEDDRNSYACPEVGKPRHLSVAINTFGYRPIGVNHFGGVSSVSTTDFVAVNGFSNKFWGWGGEDDDLFNRLCSRNFSVQRHQPLRQTRYMMLAHEPAKPNSDRKRILRDNKKNLPVTMMTDGLISLKYRIIKLFTILPPTYSQNKKVMHFRRKTLVKVIWCLIGVLFLFGVHVYVNRFSTSPVKLTFQIIQWSEETKKFMLKPNNRRIYFHETSGRNHLTLRQTCAVESAAKENPDRPIQLIMQADISSIDPHGTWLKILSHYPNVAVILINEVDYFLNTPLEAWYTKGEWRNSPHKLEHFSDYIRMLSNLKGGGLYMDLDFVTIKQLDVDNFLAVEDAAVDHLSNGISHFDYGHRLIREIVKQLAAGYQPQEWNAHGPALILSIISKICKFKKGQPLSNECPDVALMPYNFVYPIHWPDWQVYFQKATRNVMQWINGSVAVHVWNKMSHSEPLLINSNQVYSTLASRHCPLTVARVEEFTTL</sequence>
<evidence type="ECO:0000256" key="3">
    <source>
        <dbReference type="ARBA" id="ARBA00005735"/>
    </source>
</evidence>
<accession>A0A164ZUU9</accession>
<dbReference type="PRINTS" id="PR02050">
    <property type="entry name" value="B14GALTRFASE"/>
</dbReference>
<keyword evidence="7" id="KW-0735">Signal-anchor</keyword>
<dbReference type="InterPro" id="IPR007652">
    <property type="entry name" value="A1-4-GlycosylTfrase_dom"/>
</dbReference>
<keyword evidence="10" id="KW-0325">Glycoprotein</keyword>
<evidence type="ECO:0000256" key="6">
    <source>
        <dbReference type="ARBA" id="ARBA00022692"/>
    </source>
</evidence>
<comment type="pathway">
    <text evidence="2">Protein modification; protein glycosylation.</text>
</comment>
<feature type="domain" description="Galactosyltransferase C-terminal" evidence="12">
    <location>
        <begin position="175"/>
        <end position="253"/>
    </location>
</feature>
<keyword evidence="4 15" id="KW-0328">Glycosyltransferase</keyword>
<dbReference type="Pfam" id="PF13733">
    <property type="entry name" value="Glyco_transf_7N"/>
    <property type="match status" value="1"/>
</dbReference>
<organism evidence="15 16">
    <name type="scientific">Daphnia magna</name>
    <dbReference type="NCBI Taxonomy" id="35525"/>
    <lineage>
        <taxon>Eukaryota</taxon>
        <taxon>Metazoa</taxon>
        <taxon>Ecdysozoa</taxon>
        <taxon>Arthropoda</taxon>
        <taxon>Crustacea</taxon>
        <taxon>Branchiopoda</taxon>
        <taxon>Diplostraca</taxon>
        <taxon>Cladocera</taxon>
        <taxon>Anomopoda</taxon>
        <taxon>Daphniidae</taxon>
        <taxon>Daphnia</taxon>
    </lineage>
</organism>
<feature type="domain" description="Galactosyltransferase N-terminal" evidence="14">
    <location>
        <begin position="41"/>
        <end position="169"/>
    </location>
</feature>
<keyword evidence="5 15" id="KW-0808">Transferase</keyword>
<evidence type="ECO:0000256" key="11">
    <source>
        <dbReference type="SAM" id="Phobius"/>
    </source>
</evidence>
<evidence type="ECO:0000259" key="14">
    <source>
        <dbReference type="Pfam" id="PF13733"/>
    </source>
</evidence>
<dbReference type="GO" id="GO:0008378">
    <property type="term" value="F:galactosyltransferase activity"/>
    <property type="evidence" value="ECO:0007669"/>
    <property type="project" value="TreeGrafter"/>
</dbReference>
<evidence type="ECO:0000256" key="4">
    <source>
        <dbReference type="ARBA" id="ARBA00022676"/>
    </source>
</evidence>
<reference evidence="15 16" key="1">
    <citation type="submission" date="2016-03" db="EMBL/GenBank/DDBJ databases">
        <title>EvidentialGene: Evidence-directed Construction of Genes on Genomes.</title>
        <authorList>
            <person name="Gilbert D.G."/>
            <person name="Choi J.-H."/>
            <person name="Mockaitis K."/>
            <person name="Colbourne J."/>
            <person name="Pfrender M."/>
        </authorList>
    </citation>
    <scope>NUCLEOTIDE SEQUENCE [LARGE SCALE GENOMIC DNA]</scope>
    <source>
        <strain evidence="15 16">Xinb3</strain>
        <tissue evidence="15">Complete organism</tissue>
    </source>
</reference>
<dbReference type="Gene3D" id="3.90.550.10">
    <property type="entry name" value="Spore Coat Polysaccharide Biosynthesis Protein SpsA, Chain A"/>
    <property type="match status" value="1"/>
</dbReference>
<dbReference type="EMBL" id="LRGB01000687">
    <property type="protein sequence ID" value="KZS16797.1"/>
    <property type="molecule type" value="Genomic_DNA"/>
</dbReference>
<dbReference type="Proteomes" id="UP000076858">
    <property type="component" value="Unassembled WGS sequence"/>
</dbReference>
<dbReference type="PANTHER" id="PTHR19300:SF57">
    <property type="entry name" value="BETA-1,4-N-ACETYLGALACTOSAMINYLTRANSFERASE"/>
    <property type="match status" value="1"/>
</dbReference>
<dbReference type="UniPathway" id="UPA00378"/>
<evidence type="ECO:0000313" key="15">
    <source>
        <dbReference type="EMBL" id="KZS16797.1"/>
    </source>
</evidence>
<dbReference type="GO" id="GO:0033842">
    <property type="term" value="F:N-acetyl-beta-glucosaminyl-derivative 4-beta-N-acetylgalactosaminyltransferase activity"/>
    <property type="evidence" value="ECO:0007669"/>
    <property type="project" value="TreeGrafter"/>
</dbReference>
<evidence type="ECO:0000256" key="1">
    <source>
        <dbReference type="ARBA" id="ARBA00004606"/>
    </source>
</evidence>
<dbReference type="GO" id="GO:0005794">
    <property type="term" value="C:Golgi apparatus"/>
    <property type="evidence" value="ECO:0007669"/>
    <property type="project" value="TreeGrafter"/>
</dbReference>
<dbReference type="GO" id="GO:0006688">
    <property type="term" value="P:glycosphingolipid biosynthetic process"/>
    <property type="evidence" value="ECO:0007669"/>
    <property type="project" value="TreeGrafter"/>
</dbReference>
<evidence type="ECO:0000259" key="12">
    <source>
        <dbReference type="Pfam" id="PF02709"/>
    </source>
</evidence>
<proteinExistence type="inferred from homology"/>
<evidence type="ECO:0000259" key="13">
    <source>
        <dbReference type="Pfam" id="PF04572"/>
    </source>
</evidence>
<keyword evidence="16" id="KW-1185">Reference proteome</keyword>
<name>A0A164ZUU9_9CRUS</name>
<evidence type="ECO:0000256" key="8">
    <source>
        <dbReference type="ARBA" id="ARBA00022989"/>
    </source>
</evidence>
<dbReference type="GO" id="GO:0016020">
    <property type="term" value="C:membrane"/>
    <property type="evidence" value="ECO:0007669"/>
    <property type="project" value="UniProtKB-SubCell"/>
</dbReference>
<comment type="similarity">
    <text evidence="3">Belongs to the glycosyltransferase 7 family.</text>
</comment>
<dbReference type="PANTHER" id="PTHR19300">
    <property type="entry name" value="BETA-1,4-GALACTOSYLTRANSFERASE"/>
    <property type="match status" value="1"/>
</dbReference>
<comment type="subcellular location">
    <subcellularLocation>
        <location evidence="1">Membrane</location>
        <topology evidence="1">Single-pass type II membrane protein</topology>
    </subcellularLocation>
</comment>
<evidence type="ECO:0000256" key="5">
    <source>
        <dbReference type="ARBA" id="ARBA00022679"/>
    </source>
</evidence>